<evidence type="ECO:0000313" key="14">
    <source>
        <dbReference type="Proteomes" id="UP000434639"/>
    </source>
</evidence>
<dbReference type="EMBL" id="WMIB01000001">
    <property type="protein sequence ID" value="MTH52191.1"/>
    <property type="molecule type" value="Genomic_DNA"/>
</dbReference>
<dbReference type="PANTHER" id="PTHR43665">
    <property type="entry name" value="ISOPENTENYL-DIPHOSPHATE DELTA-ISOMERASE"/>
    <property type="match status" value="1"/>
</dbReference>
<evidence type="ECO:0000313" key="13">
    <source>
        <dbReference type="EMBL" id="MTH52191.1"/>
    </source>
</evidence>
<feature type="binding site" evidence="11">
    <location>
        <begin position="62"/>
        <end position="64"/>
    </location>
    <ligand>
        <name>FMN</name>
        <dbReference type="ChEBI" id="CHEBI:58210"/>
    </ligand>
</feature>
<protein>
    <recommendedName>
        <fullName evidence="11">Isopentenyl-diphosphate delta-isomerase</fullName>
        <shortName evidence="11">IPP isomerase</shortName>
        <ecNumber evidence="11">5.3.3.2</ecNumber>
    </recommendedName>
    <alternativeName>
        <fullName evidence="11">Isopentenyl diphosphate:dimethylallyl diphosphate isomerase</fullName>
    </alternativeName>
    <alternativeName>
        <fullName evidence="11">Isopentenyl pyrophosphate isomerase</fullName>
    </alternativeName>
    <alternativeName>
        <fullName evidence="11">Type 2 isopentenyl diphosphate isomerase</fullName>
        <shortName evidence="11">IDI-2</shortName>
    </alternativeName>
</protein>
<dbReference type="PIRSF" id="PIRSF003314">
    <property type="entry name" value="IPP_isomerase"/>
    <property type="match status" value="1"/>
</dbReference>
<evidence type="ECO:0000256" key="7">
    <source>
        <dbReference type="ARBA" id="ARBA00022857"/>
    </source>
</evidence>
<organism evidence="13 14">
    <name type="scientific">Metabacillus mangrovi</name>
    <dbReference type="NCBI Taxonomy" id="1491830"/>
    <lineage>
        <taxon>Bacteria</taxon>
        <taxon>Bacillati</taxon>
        <taxon>Bacillota</taxon>
        <taxon>Bacilli</taxon>
        <taxon>Bacillales</taxon>
        <taxon>Bacillaceae</taxon>
        <taxon>Metabacillus</taxon>
    </lineage>
</organism>
<proteinExistence type="inferred from homology"/>
<evidence type="ECO:0000256" key="3">
    <source>
        <dbReference type="ARBA" id="ARBA00022630"/>
    </source>
</evidence>
<keyword evidence="3 11" id="KW-0285">Flavoprotein</keyword>
<dbReference type="HAMAP" id="MF_00354">
    <property type="entry name" value="Idi_2"/>
    <property type="match status" value="1"/>
</dbReference>
<comment type="function">
    <text evidence="11">Involved in the biosynthesis of isoprenoids. Catalyzes the 1,3-allylic rearrangement of the homoallylic substrate isopentenyl (IPP) to its allylic isomer, dimethylallyl diphosphate (DMAPP).</text>
</comment>
<evidence type="ECO:0000256" key="4">
    <source>
        <dbReference type="ARBA" id="ARBA00022643"/>
    </source>
</evidence>
<evidence type="ECO:0000256" key="9">
    <source>
        <dbReference type="ARBA" id="ARBA00023235"/>
    </source>
</evidence>
<dbReference type="EC" id="5.3.3.2" evidence="11"/>
<feature type="binding site" evidence="11">
    <location>
        <begin position="280"/>
        <end position="281"/>
    </location>
    <ligand>
        <name>FMN</name>
        <dbReference type="ChEBI" id="CHEBI:58210"/>
    </ligand>
</feature>
<evidence type="ECO:0000256" key="8">
    <source>
        <dbReference type="ARBA" id="ARBA00023229"/>
    </source>
</evidence>
<evidence type="ECO:0000256" key="10">
    <source>
        <dbReference type="ARBA" id="ARBA00025810"/>
    </source>
</evidence>
<dbReference type="OrthoDB" id="9795032at2"/>
<dbReference type="CDD" id="cd02811">
    <property type="entry name" value="IDI-2_FMN"/>
    <property type="match status" value="1"/>
</dbReference>
<dbReference type="Proteomes" id="UP000434639">
    <property type="component" value="Unassembled WGS sequence"/>
</dbReference>
<feature type="binding site" evidence="11">
    <location>
        <position position="122"/>
    </location>
    <ligand>
        <name>FMN</name>
        <dbReference type="ChEBI" id="CHEBI:58210"/>
    </ligand>
</feature>
<comment type="subcellular location">
    <subcellularLocation>
        <location evidence="11">Cytoplasm</location>
    </subcellularLocation>
</comment>
<feature type="binding site" evidence="11">
    <location>
        <position position="93"/>
    </location>
    <ligand>
        <name>FMN</name>
        <dbReference type="ChEBI" id="CHEBI:58210"/>
    </ligand>
</feature>
<keyword evidence="8 11" id="KW-0414">Isoprene biosynthesis</keyword>
<evidence type="ECO:0000256" key="6">
    <source>
        <dbReference type="ARBA" id="ARBA00022842"/>
    </source>
</evidence>
<dbReference type="GO" id="GO:0008299">
    <property type="term" value="P:isoprenoid biosynthetic process"/>
    <property type="evidence" value="ECO:0007669"/>
    <property type="project" value="UniProtKB-UniRule"/>
</dbReference>
<reference evidence="13 14" key="1">
    <citation type="journal article" date="2017" name="Int. J. Syst. Evol. Microbiol.">
        <title>Bacillus mangrovi sp. nov., isolated from a sediment sample from a mangrove forest.</title>
        <authorList>
            <person name="Gupta V."/>
            <person name="Singh P.K."/>
            <person name="Korpole S."/>
            <person name="Tanuku N.R.S."/>
            <person name="Pinnaka A.K."/>
        </authorList>
    </citation>
    <scope>NUCLEOTIDE SEQUENCE [LARGE SCALE GENOMIC DNA]</scope>
    <source>
        <strain evidence="13 14">KCTC 33872</strain>
    </source>
</reference>
<feature type="domain" description="FMN-dependent dehydrogenase" evidence="12">
    <location>
        <begin position="168"/>
        <end position="323"/>
    </location>
</feature>
<feature type="binding site" evidence="11">
    <location>
        <position position="152"/>
    </location>
    <ligand>
        <name>substrate</name>
    </ligand>
</feature>
<dbReference type="InterPro" id="IPR011179">
    <property type="entry name" value="IPdP_isomerase"/>
</dbReference>
<dbReference type="GO" id="GO:0005737">
    <property type="term" value="C:cytoplasm"/>
    <property type="evidence" value="ECO:0007669"/>
    <property type="project" value="UniProtKB-SubCell"/>
</dbReference>
<dbReference type="Pfam" id="PF01070">
    <property type="entry name" value="FMN_dh"/>
    <property type="match status" value="1"/>
</dbReference>
<feature type="binding site" evidence="11">
    <location>
        <position position="184"/>
    </location>
    <ligand>
        <name>FMN</name>
        <dbReference type="ChEBI" id="CHEBI:58210"/>
    </ligand>
</feature>
<dbReference type="AlphaFoldDB" id="A0A7X2S3L5"/>
<keyword evidence="6 11" id="KW-0460">Magnesium</keyword>
<accession>A0A7X2S3L5</accession>
<comment type="caution">
    <text evidence="13">The sequence shown here is derived from an EMBL/GenBank/DDBJ whole genome shotgun (WGS) entry which is preliminary data.</text>
</comment>
<comment type="caution">
    <text evidence="11">Lacks conserved residue(s) required for the propagation of feature annotation.</text>
</comment>
<comment type="cofactor">
    <cofactor evidence="11">
        <name>NADPH</name>
        <dbReference type="ChEBI" id="CHEBI:57783"/>
    </cofactor>
</comment>
<feature type="binding site" evidence="11">
    <location>
        <position position="214"/>
    </location>
    <ligand>
        <name>FMN</name>
        <dbReference type="ChEBI" id="CHEBI:58210"/>
    </ligand>
</feature>
<sequence>MSRAKRKLDHIDHALATGQSRDSGFDDIVFVHNSLPDSSVEEIDYSSKIGELSISSPIFINAMTGGGGKKTEEINGALSAAAARYGMAVAVGSQMAAVKDPSERSTYEVVRKVNPKGLIFANLGSEATPDQAQQAVDMIEADAIQIHLNVIQELVMPEGDRDFTGALGRIEQIIRKVDVPVIVKETGFGMDTHTVAKLEGIGVTAIDIGGYGGTNFSRIENARRSRTLDMFNSWGIPSAASIAEGCSGSEAASILGSGGIQNALDAAKAIALGASAAGMAGTILSAYTEKGEEGLEEELKALHLELKWIMCALGAATVTDLQQVPLILSGPTHHWLTERGISTARYSRRS</sequence>
<dbReference type="PANTHER" id="PTHR43665:SF1">
    <property type="entry name" value="ISOPENTENYL-DIPHOSPHATE DELTA-ISOMERASE"/>
    <property type="match status" value="1"/>
</dbReference>
<comment type="cofactor">
    <cofactor evidence="1 11">
        <name>FMN</name>
        <dbReference type="ChEBI" id="CHEBI:58210"/>
    </cofactor>
</comment>
<comment type="catalytic activity">
    <reaction evidence="11">
        <text>isopentenyl diphosphate = dimethylallyl diphosphate</text>
        <dbReference type="Rhea" id="RHEA:23284"/>
        <dbReference type="ChEBI" id="CHEBI:57623"/>
        <dbReference type="ChEBI" id="CHEBI:128769"/>
        <dbReference type="EC" id="5.3.3.2"/>
    </reaction>
</comment>
<name>A0A7X2S3L5_9BACI</name>
<dbReference type="GO" id="GO:0010181">
    <property type="term" value="F:FMN binding"/>
    <property type="evidence" value="ECO:0007669"/>
    <property type="project" value="UniProtKB-UniRule"/>
</dbReference>
<dbReference type="InterPro" id="IPR013785">
    <property type="entry name" value="Aldolase_TIM"/>
</dbReference>
<gene>
    <name evidence="11" type="primary">fni</name>
    <name evidence="13" type="ORF">GKZ89_02145</name>
</gene>
<dbReference type="GO" id="GO:0070402">
    <property type="term" value="F:NADPH binding"/>
    <property type="evidence" value="ECO:0007669"/>
    <property type="project" value="UniProtKB-UniRule"/>
</dbReference>
<evidence type="ECO:0000256" key="2">
    <source>
        <dbReference type="ARBA" id="ARBA00022490"/>
    </source>
</evidence>
<dbReference type="GO" id="GO:0000287">
    <property type="term" value="F:magnesium ion binding"/>
    <property type="evidence" value="ECO:0007669"/>
    <property type="project" value="UniProtKB-UniRule"/>
</dbReference>
<evidence type="ECO:0000256" key="1">
    <source>
        <dbReference type="ARBA" id="ARBA00001917"/>
    </source>
</evidence>
<evidence type="ECO:0000256" key="11">
    <source>
        <dbReference type="HAMAP-Rule" id="MF_00354"/>
    </source>
</evidence>
<dbReference type="InterPro" id="IPR000262">
    <property type="entry name" value="FMN-dep_DH"/>
</dbReference>
<feature type="binding site" evidence="11">
    <location>
        <position position="153"/>
    </location>
    <ligand>
        <name>Mg(2+)</name>
        <dbReference type="ChEBI" id="CHEBI:18420"/>
    </ligand>
</feature>
<keyword evidence="2 11" id="KW-0963">Cytoplasm</keyword>
<dbReference type="GO" id="GO:0004452">
    <property type="term" value="F:isopentenyl-diphosphate delta-isomerase activity"/>
    <property type="evidence" value="ECO:0007669"/>
    <property type="project" value="UniProtKB-UniRule"/>
</dbReference>
<keyword evidence="5 11" id="KW-0479">Metal-binding</keyword>
<comment type="cofactor">
    <cofactor evidence="11">
        <name>Mg(2+)</name>
        <dbReference type="ChEBI" id="CHEBI:18420"/>
    </cofactor>
</comment>
<dbReference type="Gene3D" id="3.20.20.70">
    <property type="entry name" value="Aldolase class I"/>
    <property type="match status" value="1"/>
</dbReference>
<dbReference type="NCBIfam" id="TIGR02151">
    <property type="entry name" value="IPP_isom_2"/>
    <property type="match status" value="1"/>
</dbReference>
<feature type="binding site" evidence="11">
    <location>
        <begin position="6"/>
        <end position="7"/>
    </location>
    <ligand>
        <name>substrate</name>
    </ligand>
</feature>
<dbReference type="SUPFAM" id="SSF51395">
    <property type="entry name" value="FMN-linked oxidoreductases"/>
    <property type="match status" value="1"/>
</dbReference>
<evidence type="ECO:0000259" key="12">
    <source>
        <dbReference type="Pfam" id="PF01070"/>
    </source>
</evidence>
<evidence type="ECO:0000256" key="5">
    <source>
        <dbReference type="ARBA" id="ARBA00022723"/>
    </source>
</evidence>
<keyword evidence="4 11" id="KW-0288">FMN</keyword>
<keyword evidence="14" id="KW-1185">Reference proteome</keyword>
<comment type="subunit">
    <text evidence="10 11">Homooctamer. Dimer of tetramers.</text>
</comment>
<dbReference type="GO" id="GO:0016491">
    <property type="term" value="F:oxidoreductase activity"/>
    <property type="evidence" value="ECO:0007669"/>
    <property type="project" value="InterPro"/>
</dbReference>
<keyword evidence="9 11" id="KW-0413">Isomerase</keyword>
<comment type="similarity">
    <text evidence="11">Belongs to the IPP isomerase type 2 family.</text>
</comment>
<keyword evidence="7 11" id="KW-0521">NADP</keyword>
<dbReference type="RefSeq" id="WP_155110717.1">
    <property type="nucleotide sequence ID" value="NZ_WMIB01000001.1"/>
</dbReference>